<keyword evidence="1" id="KW-0732">Signal</keyword>
<evidence type="ECO:0008006" key="4">
    <source>
        <dbReference type="Google" id="ProtNLM"/>
    </source>
</evidence>
<dbReference type="RefSeq" id="WP_076093987.1">
    <property type="nucleotide sequence ID" value="NZ_MTHD01000002.1"/>
</dbReference>
<keyword evidence="3" id="KW-1185">Reference proteome</keyword>
<dbReference type="EMBL" id="MTHD01000002">
    <property type="protein sequence ID" value="OMG55178.1"/>
    <property type="molecule type" value="Genomic_DNA"/>
</dbReference>
<reference evidence="2 3" key="1">
    <citation type="submission" date="2016-10" db="EMBL/GenBank/DDBJ databases">
        <title>Alkaliphiles isolated from bioreactors.</title>
        <authorList>
            <person name="Salah Z."/>
            <person name="Rout S.P."/>
            <person name="Humphreys P.N."/>
        </authorList>
    </citation>
    <scope>NUCLEOTIDE SEQUENCE [LARGE SCALE GENOMIC DNA]</scope>
    <source>
        <strain evidence="2 3">ZS02</strain>
    </source>
</reference>
<accession>A0A1R1I8S5</accession>
<evidence type="ECO:0000256" key="1">
    <source>
        <dbReference type="SAM" id="SignalP"/>
    </source>
</evidence>
<name>A0A1R1I8S5_9RHOO</name>
<dbReference type="STRING" id="418702.BJN45_08540"/>
<evidence type="ECO:0000313" key="3">
    <source>
        <dbReference type="Proteomes" id="UP000187526"/>
    </source>
</evidence>
<dbReference type="AlphaFoldDB" id="A0A1R1I8S5"/>
<feature type="chain" id="PRO_5013226601" description="Copper-binding protein" evidence="1">
    <location>
        <begin position="22"/>
        <end position="123"/>
    </location>
</feature>
<dbReference type="OrthoDB" id="8592387at2"/>
<evidence type="ECO:0000313" key="2">
    <source>
        <dbReference type="EMBL" id="OMG55178.1"/>
    </source>
</evidence>
<organism evidence="2 3">
    <name type="scientific">Azonexus hydrophilus</name>
    <dbReference type="NCBI Taxonomy" id="418702"/>
    <lineage>
        <taxon>Bacteria</taxon>
        <taxon>Pseudomonadati</taxon>
        <taxon>Pseudomonadota</taxon>
        <taxon>Betaproteobacteria</taxon>
        <taxon>Rhodocyclales</taxon>
        <taxon>Azonexaceae</taxon>
        <taxon>Azonexus</taxon>
    </lineage>
</organism>
<gene>
    <name evidence="2" type="ORF">BJN45_08540</name>
</gene>
<protein>
    <recommendedName>
        <fullName evidence="4">Copper-binding protein</fullName>
    </recommendedName>
</protein>
<sequence>MNKLLSIFCLSALLTATSAIAHEQHGKAMHGGIVAEAGHAQFEIVGKDGALTVHVSNHGAPVATAGASGKLTVLSGAAKREIELKPAGNDLLQGQGTLAAGDKLLLNVVWPGQKPMTARAVVK</sequence>
<feature type="signal peptide" evidence="1">
    <location>
        <begin position="1"/>
        <end position="21"/>
    </location>
</feature>
<comment type="caution">
    <text evidence="2">The sequence shown here is derived from an EMBL/GenBank/DDBJ whole genome shotgun (WGS) entry which is preliminary data.</text>
</comment>
<dbReference type="Proteomes" id="UP000187526">
    <property type="component" value="Unassembled WGS sequence"/>
</dbReference>
<proteinExistence type="predicted"/>